<dbReference type="InterPro" id="IPR010982">
    <property type="entry name" value="Lambda_DNA-bd_dom_sf"/>
</dbReference>
<protein>
    <submittedName>
        <fullName evidence="3">Transcriptional regulator with XRE-family HTH domain</fullName>
    </submittedName>
</protein>
<evidence type="ECO:0000256" key="1">
    <source>
        <dbReference type="SAM" id="MobiDB-lite"/>
    </source>
</evidence>
<sequence length="538" mass="55202">MRGMSNEMEDRWGAAEETADLAALLRELKQRSGLSYEALAKRAHMSTSTLHRYCKGEGVPADYASLSRFARVCKATPEEVVELHRRWVMADAARERSRRAGADRAEGAPAAAGRDRVAEPGSEPEGASGARAGSGAGAGADSESVALPGSGAAVVPGSGAGAVLVSGAAVEPGAGSGTVPKSGAGALPESGAADASEPGLADVPGPVSGAGDLTGSRAESPAEVGVPARYSVPRRSFFRKRRVMVAGSTLAVVALTTAVLETIDADASPSGRPRAATLATDSWEPSEAASPPTSPSARPSRSSALKSPSAKPSASAAAPTGGGAAAAQDRAPEAAPDDDSVPLTVSARAHDWEDYCGTHYLVDRPSSQVPLPPSTLQDAAKWASDAGAVSSGRHRVSLTVQGTGDKAVVITSLHVRVVGSGAPLDWNAFVMGVGCGGGMEPREFGLDLDSARPTVRPKGGQRGFPYSVSQSDPEVLYVTAHTSSRDVKWYLVLEWSSGGRQGTIEIKDGGKPFRTASMTGRPLYGYLPGSTEWEKQQP</sequence>
<dbReference type="PROSITE" id="PS50943">
    <property type="entry name" value="HTH_CROC1"/>
    <property type="match status" value="1"/>
</dbReference>
<dbReference type="InterPro" id="IPR001387">
    <property type="entry name" value="Cro/C1-type_HTH"/>
</dbReference>
<dbReference type="CDD" id="cd00093">
    <property type="entry name" value="HTH_XRE"/>
    <property type="match status" value="1"/>
</dbReference>
<feature type="region of interest" description="Disordered" evidence="1">
    <location>
        <begin position="94"/>
        <end position="143"/>
    </location>
</feature>
<dbReference type="Pfam" id="PF13560">
    <property type="entry name" value="HTH_31"/>
    <property type="match status" value="1"/>
</dbReference>
<organism evidence="3 4">
    <name type="scientific">Streptomyces africanus</name>
    <dbReference type="NCBI Taxonomy" id="231024"/>
    <lineage>
        <taxon>Bacteria</taxon>
        <taxon>Bacillati</taxon>
        <taxon>Actinomycetota</taxon>
        <taxon>Actinomycetes</taxon>
        <taxon>Kitasatosporales</taxon>
        <taxon>Streptomycetaceae</taxon>
        <taxon>Streptomyces</taxon>
    </lineage>
</organism>
<dbReference type="EMBL" id="JAUSYP010000001">
    <property type="protein sequence ID" value="MDQ0745816.1"/>
    <property type="molecule type" value="Genomic_DNA"/>
</dbReference>
<feature type="domain" description="HTH cro/C1-type" evidence="2">
    <location>
        <begin position="25"/>
        <end position="80"/>
    </location>
</feature>
<evidence type="ECO:0000313" key="3">
    <source>
        <dbReference type="EMBL" id="MDQ0745816.1"/>
    </source>
</evidence>
<keyword evidence="4" id="KW-1185">Reference proteome</keyword>
<name>A0ABU0QEK0_9ACTN</name>
<accession>A0ABU0QEK0</accession>
<evidence type="ECO:0000259" key="2">
    <source>
        <dbReference type="PROSITE" id="PS50943"/>
    </source>
</evidence>
<feature type="region of interest" description="Disordered" evidence="1">
    <location>
        <begin position="266"/>
        <end position="341"/>
    </location>
</feature>
<dbReference type="SMART" id="SM00530">
    <property type="entry name" value="HTH_XRE"/>
    <property type="match status" value="1"/>
</dbReference>
<gene>
    <name evidence="3" type="ORF">QF034_000047</name>
</gene>
<proteinExistence type="predicted"/>
<comment type="caution">
    <text evidence="3">The sequence shown here is derived from an EMBL/GenBank/DDBJ whole genome shotgun (WGS) entry which is preliminary data.</text>
</comment>
<reference evidence="3 4" key="1">
    <citation type="submission" date="2023-07" db="EMBL/GenBank/DDBJ databases">
        <title>Comparative genomics of wheat-associated soil bacteria to identify genetic determinants of phenazine resistance.</title>
        <authorList>
            <person name="Mouncey N."/>
        </authorList>
    </citation>
    <scope>NUCLEOTIDE SEQUENCE [LARGE SCALE GENOMIC DNA]</scope>
    <source>
        <strain evidence="3 4">B3I12</strain>
    </source>
</reference>
<dbReference type="SUPFAM" id="SSF47413">
    <property type="entry name" value="lambda repressor-like DNA-binding domains"/>
    <property type="match status" value="1"/>
</dbReference>
<dbReference type="Proteomes" id="UP001232755">
    <property type="component" value="Unassembled WGS sequence"/>
</dbReference>
<feature type="compositionally biased region" description="Low complexity" evidence="1">
    <location>
        <begin position="121"/>
        <end position="131"/>
    </location>
</feature>
<dbReference type="Gene3D" id="1.10.260.40">
    <property type="entry name" value="lambda repressor-like DNA-binding domains"/>
    <property type="match status" value="1"/>
</dbReference>
<feature type="region of interest" description="Disordered" evidence="1">
    <location>
        <begin position="180"/>
        <end position="224"/>
    </location>
</feature>
<feature type="compositionally biased region" description="Low complexity" evidence="1">
    <location>
        <begin position="285"/>
        <end position="329"/>
    </location>
</feature>
<feature type="compositionally biased region" description="Basic and acidic residues" evidence="1">
    <location>
        <begin position="94"/>
        <end position="106"/>
    </location>
</feature>
<evidence type="ECO:0000313" key="4">
    <source>
        <dbReference type="Proteomes" id="UP001232755"/>
    </source>
</evidence>